<comment type="caution">
    <text evidence="1">The sequence shown here is derived from an EMBL/GenBank/DDBJ whole genome shotgun (WGS) entry which is preliminary data.</text>
</comment>
<gene>
    <name evidence="1" type="ORF">J2W84_001282</name>
</gene>
<evidence type="ECO:0000313" key="1">
    <source>
        <dbReference type="EMBL" id="MDR6804245.1"/>
    </source>
</evidence>
<name>A0ABU1QU19_9BACT</name>
<dbReference type="EMBL" id="JAVDTI010000001">
    <property type="protein sequence ID" value="MDR6804245.1"/>
    <property type="molecule type" value="Genomic_DNA"/>
</dbReference>
<sequence>MANLSKTIQQQIQGIPEDTSFGYGELTIPAQQYPSAAKVLERLQQKGLIRKLSKGIFYKPKTTVFGEKRPGEEQVLKPYLYREGQRIAYITGTYLYNQMGLTTQVPAVIQIASRERRIFVNRGTVHATAVKSYVDVTEDNYQLLGLLDALKDLKDIPDVYMQAAIGIIIDQIQQLTESKLKEIVGYALKYPPRVRALLGAVLSSIGKGAIAKALKESLNPLTVFKLGINDKLLPSAAEWNIQ</sequence>
<dbReference type="Pfam" id="PF19570">
    <property type="entry name" value="DUF6088"/>
    <property type="match status" value="1"/>
</dbReference>
<evidence type="ECO:0008006" key="3">
    <source>
        <dbReference type="Google" id="ProtNLM"/>
    </source>
</evidence>
<keyword evidence="2" id="KW-1185">Reference proteome</keyword>
<dbReference type="InterPro" id="IPR045738">
    <property type="entry name" value="DUF6088"/>
</dbReference>
<evidence type="ECO:0000313" key="2">
    <source>
        <dbReference type="Proteomes" id="UP001264980"/>
    </source>
</evidence>
<dbReference type="RefSeq" id="WP_309981557.1">
    <property type="nucleotide sequence ID" value="NZ_JAVDTI010000001.1"/>
</dbReference>
<protein>
    <recommendedName>
        <fullName evidence="3">AbiEi antitoxin C-terminal domain-containing protein</fullName>
    </recommendedName>
</protein>
<dbReference type="Proteomes" id="UP001264980">
    <property type="component" value="Unassembled WGS sequence"/>
</dbReference>
<accession>A0ABU1QU19</accession>
<reference evidence="1 2" key="1">
    <citation type="submission" date="2023-07" db="EMBL/GenBank/DDBJ databases">
        <title>Sorghum-associated microbial communities from plants grown in Nebraska, USA.</title>
        <authorList>
            <person name="Schachtman D."/>
        </authorList>
    </citation>
    <scope>NUCLEOTIDE SEQUENCE [LARGE SCALE GENOMIC DNA]</scope>
    <source>
        <strain evidence="1 2">BE57</strain>
    </source>
</reference>
<proteinExistence type="predicted"/>
<organism evidence="1 2">
    <name type="scientific">Dyadobacter fermentans</name>
    <dbReference type="NCBI Taxonomy" id="94254"/>
    <lineage>
        <taxon>Bacteria</taxon>
        <taxon>Pseudomonadati</taxon>
        <taxon>Bacteroidota</taxon>
        <taxon>Cytophagia</taxon>
        <taxon>Cytophagales</taxon>
        <taxon>Spirosomataceae</taxon>
        <taxon>Dyadobacter</taxon>
    </lineage>
</organism>